<accession>K9VGU4</accession>
<organism evidence="2 3">
    <name type="scientific">Phormidium nigroviride PCC 7112</name>
    <dbReference type="NCBI Taxonomy" id="179408"/>
    <lineage>
        <taxon>Bacteria</taxon>
        <taxon>Bacillati</taxon>
        <taxon>Cyanobacteriota</taxon>
        <taxon>Cyanophyceae</taxon>
        <taxon>Oscillatoriophycideae</taxon>
        <taxon>Oscillatoriales</taxon>
        <taxon>Oscillatoriaceae</taxon>
        <taxon>Phormidium</taxon>
    </lineage>
</organism>
<dbReference type="Proteomes" id="UP000010478">
    <property type="component" value="Chromosome"/>
</dbReference>
<sequence precursor="true">MRRIRLFALGIVSFFAVLMGALLAPGTFVNRALSAALCTVFSFNSTICTVNLVNSSDRVVAATPPAVERNISDWLVQREPGEFDDAPSAPSGSNPQAPPFPQDPGPNQPLRPDFGDSDSGTTPNVPVPRNITFQNDGAGNATFTVDQNGCSRKYDFKSDGNKSHIESVTLDLPVNESNVCNNLSTQMYAKFTSDGKEVIFSSSNNAPPVKIQGIDGRIWTITYTDESGKRIIKQVSLEVIGQSEQPKQLIISREFEYNPSKIHKFASKSPIYSDFFILAKLDKDNCESLRAQCEQGLWVKKNLEPIIKSLIGELKGLFAGFVISKSLLGIVISLALNLLPEISSLECTTLFGDKYASDQVNKWRQDNKNIQDWMDKARKSSDCDHSGTVVTARISQVDDVARIYIDGKIVFEGFYAYGGKGGDTGWQPINVGSGRHQVRLVVENTYTGESGGWFEIKVNGELKINQGRPFQKDRITGIKYDQTTTLEVP</sequence>
<keyword evidence="3" id="KW-1185">Reference proteome</keyword>
<dbReference type="RefSeq" id="WP_015176448.1">
    <property type="nucleotide sequence ID" value="NC_019729.1"/>
</dbReference>
<dbReference type="HOGENOM" id="CLU_557623_0_0_3"/>
<dbReference type="eggNOG" id="COG0810">
    <property type="taxonomic scope" value="Bacteria"/>
</dbReference>
<evidence type="ECO:0000256" key="1">
    <source>
        <dbReference type="SAM" id="MobiDB-lite"/>
    </source>
</evidence>
<dbReference type="EMBL" id="CP003614">
    <property type="protein sequence ID" value="AFZ07161.1"/>
    <property type="molecule type" value="Genomic_DNA"/>
</dbReference>
<feature type="compositionally biased region" description="Pro residues" evidence="1">
    <location>
        <begin position="96"/>
        <end position="109"/>
    </location>
</feature>
<proteinExistence type="predicted"/>
<feature type="region of interest" description="Disordered" evidence="1">
    <location>
        <begin position="80"/>
        <end position="140"/>
    </location>
</feature>
<protein>
    <submittedName>
        <fullName evidence="2">Uncharacterized protein</fullName>
    </submittedName>
</protein>
<dbReference type="OrthoDB" id="574668at2"/>
<feature type="compositionally biased region" description="Polar residues" evidence="1">
    <location>
        <begin position="131"/>
        <end position="140"/>
    </location>
</feature>
<evidence type="ECO:0000313" key="2">
    <source>
        <dbReference type="EMBL" id="AFZ07161.1"/>
    </source>
</evidence>
<dbReference type="PATRIC" id="fig|179408.3.peg.3377"/>
<dbReference type="AlphaFoldDB" id="K9VGU4"/>
<name>K9VGU4_9CYAN</name>
<gene>
    <name evidence="2" type="ORF">Osc7112_2751</name>
</gene>
<dbReference type="KEGG" id="oni:Osc7112_2751"/>
<reference evidence="2 3" key="1">
    <citation type="submission" date="2012-05" db="EMBL/GenBank/DDBJ databases">
        <title>Finished chromosome of genome of Oscillatoria sp. PCC 7112.</title>
        <authorList>
            <consortium name="US DOE Joint Genome Institute"/>
            <person name="Gugger M."/>
            <person name="Coursin T."/>
            <person name="Rippka R."/>
            <person name="Tandeau De Marsac N."/>
            <person name="Huntemann M."/>
            <person name="Wei C.-L."/>
            <person name="Han J."/>
            <person name="Detter J.C."/>
            <person name="Han C."/>
            <person name="Tapia R."/>
            <person name="Davenport K."/>
            <person name="Daligault H."/>
            <person name="Erkkila T."/>
            <person name="Gu W."/>
            <person name="Munk A.C.C."/>
            <person name="Teshima H."/>
            <person name="Xu Y."/>
            <person name="Chain P."/>
            <person name="Chen A."/>
            <person name="Krypides N."/>
            <person name="Mavromatis K."/>
            <person name="Markowitz V."/>
            <person name="Szeto E."/>
            <person name="Ivanova N."/>
            <person name="Mikhailova N."/>
            <person name="Ovchinnikova G."/>
            <person name="Pagani I."/>
            <person name="Pati A."/>
            <person name="Goodwin L."/>
            <person name="Peters L."/>
            <person name="Pitluck S."/>
            <person name="Woyke T."/>
            <person name="Kerfeld C."/>
        </authorList>
    </citation>
    <scope>NUCLEOTIDE SEQUENCE [LARGE SCALE GENOMIC DNA]</scope>
    <source>
        <strain evidence="2 3">PCC 7112</strain>
    </source>
</reference>
<dbReference type="STRING" id="179408.Osc7112_2751"/>
<evidence type="ECO:0000313" key="3">
    <source>
        <dbReference type="Proteomes" id="UP000010478"/>
    </source>
</evidence>